<accession>A0AAU9CCM6</accession>
<protein>
    <submittedName>
        <fullName evidence="1">Uncharacterized protein</fullName>
    </submittedName>
</protein>
<evidence type="ECO:0000313" key="2">
    <source>
        <dbReference type="Proteomes" id="UP001431186"/>
    </source>
</evidence>
<gene>
    <name evidence="1" type="ORF">ATTO_03620</name>
</gene>
<dbReference type="AlphaFoldDB" id="A0AAU9CCM6"/>
<proteinExistence type="predicted"/>
<keyword evidence="2" id="KW-1185">Reference proteome</keyword>
<dbReference type="Proteomes" id="UP001431186">
    <property type="component" value="Chromosome"/>
</dbReference>
<sequence length="64" mass="7129">MGLLNGEFASEADVSFWIHDEVASIITIHMRTSWQPYLEVLIAPDHRLNSAHYPIAPVDALVVA</sequence>
<reference evidence="1" key="1">
    <citation type="submission" date="2021-11" db="EMBL/GenBank/DDBJ databases">
        <title>Complete genome sequence of Atopobiaceae bacterium TOC12.</title>
        <authorList>
            <person name="Morinaga K."/>
            <person name="Kusada H."/>
            <person name="Tamaki H."/>
        </authorList>
    </citation>
    <scope>NUCLEOTIDE SEQUENCE</scope>
    <source>
        <strain evidence="1">TOC12</strain>
    </source>
</reference>
<name>A0AAU9CCM6_9ACTN</name>
<dbReference type="EMBL" id="AP025285">
    <property type="protein sequence ID" value="BDC90490.1"/>
    <property type="molecule type" value="Genomic_DNA"/>
</dbReference>
<organism evidence="1 2">
    <name type="scientific">Leptogranulimonas caecicola</name>
    <dbReference type="NCBI Taxonomy" id="2894156"/>
    <lineage>
        <taxon>Bacteria</taxon>
        <taxon>Bacillati</taxon>
        <taxon>Actinomycetota</taxon>
        <taxon>Coriobacteriia</taxon>
        <taxon>Coriobacteriales</taxon>
        <taxon>Kribbibacteriaceae</taxon>
        <taxon>Leptogranulimonas</taxon>
    </lineage>
</organism>
<evidence type="ECO:0000313" key="1">
    <source>
        <dbReference type="EMBL" id="BDC90490.1"/>
    </source>
</evidence>
<dbReference type="KEGG" id="lcal:ATTO_03620"/>